<keyword evidence="3" id="KW-1185">Reference proteome</keyword>
<proteinExistence type="predicted"/>
<evidence type="ECO:0000256" key="1">
    <source>
        <dbReference type="SAM" id="MobiDB-lite"/>
    </source>
</evidence>
<dbReference type="EMBL" id="CABPRJ010001603">
    <property type="protein sequence ID" value="VVC39077.1"/>
    <property type="molecule type" value="Genomic_DNA"/>
</dbReference>
<sequence length="287" mass="32122">MRRIDYGRDTSEHTLGAKEKKLIGERIRRLTAQKIQSRQAERRGPGTTDRQNIENDFERIDIVLPGQYEFGNIGEQRGLYSDNTGYESDFGYDEDVSIMDFGSDDERSKSPIFNNENPESVVDEEDYGVNSCGKTTRSIGSRSVISTSYSAYDCPEEEFNDKLGELAVIVASKHVSGKHRYIHRIAVFNGPEGVLGFDNPCILIRRQSNLAVKSLSTFPLNTPSQGQLNKPIGDSYEYSVTVDPIRLEASTFVTKLFNKSQPISPSVIVSESVEDAFLFVCIVQYTG</sequence>
<feature type="region of interest" description="Disordered" evidence="1">
    <location>
        <begin position="34"/>
        <end position="54"/>
    </location>
</feature>
<accession>A0A5E4N9F4</accession>
<evidence type="ECO:0000313" key="3">
    <source>
        <dbReference type="Proteomes" id="UP000325440"/>
    </source>
</evidence>
<dbReference type="AlphaFoldDB" id="A0A5E4N9F4"/>
<organism evidence="2 3">
    <name type="scientific">Cinara cedri</name>
    <dbReference type="NCBI Taxonomy" id="506608"/>
    <lineage>
        <taxon>Eukaryota</taxon>
        <taxon>Metazoa</taxon>
        <taxon>Ecdysozoa</taxon>
        <taxon>Arthropoda</taxon>
        <taxon>Hexapoda</taxon>
        <taxon>Insecta</taxon>
        <taxon>Pterygota</taxon>
        <taxon>Neoptera</taxon>
        <taxon>Paraneoptera</taxon>
        <taxon>Hemiptera</taxon>
        <taxon>Sternorrhyncha</taxon>
        <taxon>Aphidomorpha</taxon>
        <taxon>Aphidoidea</taxon>
        <taxon>Aphididae</taxon>
        <taxon>Lachninae</taxon>
        <taxon>Cinara</taxon>
    </lineage>
</organism>
<evidence type="ECO:0000313" key="2">
    <source>
        <dbReference type="EMBL" id="VVC39077.1"/>
    </source>
</evidence>
<protein>
    <submittedName>
        <fullName evidence="2">Uncharacterized protein</fullName>
    </submittedName>
</protein>
<name>A0A5E4N9F4_9HEMI</name>
<dbReference type="Proteomes" id="UP000325440">
    <property type="component" value="Unassembled WGS sequence"/>
</dbReference>
<reference evidence="2 3" key="1">
    <citation type="submission" date="2019-08" db="EMBL/GenBank/DDBJ databases">
        <authorList>
            <person name="Alioto T."/>
            <person name="Alioto T."/>
            <person name="Gomez Garrido J."/>
        </authorList>
    </citation>
    <scope>NUCLEOTIDE SEQUENCE [LARGE SCALE GENOMIC DNA]</scope>
</reference>
<gene>
    <name evidence="2" type="ORF">CINCED_3A003609</name>
</gene>